<feature type="compositionally biased region" description="Polar residues" evidence="1">
    <location>
        <begin position="361"/>
        <end position="372"/>
    </location>
</feature>
<sequence>MRPVAVRPSNVQLLETLAAGHGLPDSNLKPAHPHGVRRVLSSPTDVFRIKQADALPPSEDVETVLLMRRDPHNRRQLEVSAASSGPPPFDRHGTSPFEQAVQPDDGCRPIRSSYQPCHDKHDVKGSHRYSARELDRHRSYDVAPTQPHQAWRSGPQRNNLDYSDFGLQSPPGNKVYHRQWNPSPERRISGVSYRRTLDGHYRSQSPGDTHNGCGGDVYSGLSTAPAMEPRESPFSDTGAILDNVGGTALTSLPFSPSRAYGTPLKPSAYHPPPNLSPPSIANRRSPFTLPISNNRSRRHPPLTGPWHKVLGSPSPPAVAEEWSTLPKRPHRMTLHPDASHPKRSKFRLPINLLSGRKMPQGRSQSPSPSNGLYSGAVTITKWSPSALSQPPERSVPQCRYVPPGMRALEMGSSREPPRDHQLPRAVNTSYITPRSSRVHPDSYAPSDHPHLDLNRVQSRTTAAYPTPRSIMPSPASEAGEERDKDDDWAMAWRLSANGRGAIRPSR</sequence>
<accession>A0A0J0XJL9</accession>
<proteinExistence type="predicted"/>
<feature type="region of interest" description="Disordered" evidence="1">
    <location>
        <begin position="430"/>
        <end position="488"/>
    </location>
</feature>
<dbReference type="AlphaFoldDB" id="A0A0J0XJL9"/>
<feature type="compositionally biased region" description="Basic and acidic residues" evidence="1">
    <location>
        <begin position="117"/>
        <end position="140"/>
    </location>
</feature>
<reference evidence="2 3" key="1">
    <citation type="submission" date="2015-03" db="EMBL/GenBank/DDBJ databases">
        <title>Genomics and transcriptomics of the oil-accumulating basidiomycete yeast T. oleaginosus allow insights into substrate utilization and the diverse evolutionary trajectories of mating systems in fungi.</title>
        <authorList>
            <consortium name="DOE Joint Genome Institute"/>
            <person name="Kourist R."/>
            <person name="Kracht O."/>
            <person name="Bracharz F."/>
            <person name="Lipzen A."/>
            <person name="Nolan M."/>
            <person name="Ohm R."/>
            <person name="Grigoriev I."/>
            <person name="Sun S."/>
            <person name="Heitman J."/>
            <person name="Bruck T."/>
            <person name="Nowrousian M."/>
        </authorList>
    </citation>
    <scope>NUCLEOTIDE SEQUENCE [LARGE SCALE GENOMIC DNA]</scope>
    <source>
        <strain evidence="2 3">IBC0246</strain>
    </source>
</reference>
<evidence type="ECO:0000256" key="1">
    <source>
        <dbReference type="SAM" id="MobiDB-lite"/>
    </source>
</evidence>
<protein>
    <submittedName>
        <fullName evidence="2">Uncharacterized protein</fullName>
    </submittedName>
</protein>
<dbReference type="EMBL" id="KQ087221">
    <property type="protein sequence ID" value="KLT41251.1"/>
    <property type="molecule type" value="Genomic_DNA"/>
</dbReference>
<name>A0A0J0XJL9_9TREE</name>
<dbReference type="RefSeq" id="XP_018277742.1">
    <property type="nucleotide sequence ID" value="XM_018426791.1"/>
</dbReference>
<gene>
    <name evidence="2" type="ORF">CC85DRAFT_329239</name>
</gene>
<dbReference type="GeneID" id="28987394"/>
<organism evidence="2 3">
    <name type="scientific">Cutaneotrichosporon oleaginosum</name>
    <dbReference type="NCBI Taxonomy" id="879819"/>
    <lineage>
        <taxon>Eukaryota</taxon>
        <taxon>Fungi</taxon>
        <taxon>Dikarya</taxon>
        <taxon>Basidiomycota</taxon>
        <taxon>Agaricomycotina</taxon>
        <taxon>Tremellomycetes</taxon>
        <taxon>Trichosporonales</taxon>
        <taxon>Trichosporonaceae</taxon>
        <taxon>Cutaneotrichosporon</taxon>
    </lineage>
</organism>
<feature type="region of interest" description="Disordered" evidence="1">
    <location>
        <begin position="77"/>
        <end position="158"/>
    </location>
</feature>
<evidence type="ECO:0000313" key="3">
    <source>
        <dbReference type="Proteomes" id="UP000053611"/>
    </source>
</evidence>
<evidence type="ECO:0000313" key="2">
    <source>
        <dbReference type="EMBL" id="KLT41251.1"/>
    </source>
</evidence>
<keyword evidence="3" id="KW-1185">Reference proteome</keyword>
<dbReference type="Proteomes" id="UP000053611">
    <property type="component" value="Unassembled WGS sequence"/>
</dbReference>
<feature type="region of interest" description="Disordered" evidence="1">
    <location>
        <begin position="290"/>
        <end position="320"/>
    </location>
</feature>
<feature type="region of interest" description="Disordered" evidence="1">
    <location>
        <begin position="356"/>
        <end position="375"/>
    </location>
</feature>